<dbReference type="Proteomes" id="UP000241591">
    <property type="component" value="Segment"/>
</dbReference>
<dbReference type="EMBL" id="KU686195">
    <property type="protein sequence ID" value="AOV58190.1"/>
    <property type="molecule type" value="Genomic_DNA"/>
</dbReference>
<reference evidence="6 7" key="1">
    <citation type="journal article" date="2016" name="Virology">
        <title>The genomic content and context of auxiliary metabolic genes in marine cyanomyoviruses.</title>
        <authorList>
            <person name="Crummett L.T."/>
            <person name="Puxty R.J."/>
            <person name="Weihe C."/>
            <person name="Marston M.F."/>
            <person name="Martiny J.B."/>
        </authorList>
    </citation>
    <scope>NUCLEOTIDE SEQUENCE [LARGE SCALE GENOMIC DNA]</scope>
    <source>
        <strain evidence="1">0309SB33</strain>
        <strain evidence="2">0310NB17</strain>
        <strain evidence="3">0809CC03</strain>
        <strain evidence="4">0810SB17</strain>
        <strain evidence="5">0910CC29</strain>
    </source>
</reference>
<gene>
    <name evidence="3" type="ORF">C030809_185</name>
    <name evidence="5" type="ORF">C290910_185</name>
    <name evidence="2" type="ORF">N170310_185</name>
    <name evidence="1" type="ORF">N330309_185</name>
    <name evidence="4" type="ORF">S170810_185</name>
</gene>
<dbReference type="EMBL" id="KU686193">
    <property type="protein sequence ID" value="AOV57690.1"/>
    <property type="molecule type" value="Genomic_DNA"/>
</dbReference>
<dbReference type="Proteomes" id="UP000241494">
    <property type="component" value="Segment"/>
</dbReference>
<dbReference type="EMBL" id="KU686194">
    <property type="protein sequence ID" value="AOV57940.1"/>
    <property type="molecule type" value="Genomic_DNA"/>
</dbReference>
<dbReference type="Proteomes" id="UP000240287">
    <property type="component" value="Genome"/>
</dbReference>
<evidence type="ECO:0000313" key="3">
    <source>
        <dbReference type="EMBL" id="AOV57940.1"/>
    </source>
</evidence>
<evidence type="ECO:0000313" key="1">
    <source>
        <dbReference type="EMBL" id="AOV57440.1"/>
    </source>
</evidence>
<sequence length="91" mass="10401">MKDFKKLREQAVRQQHRQTDTFAEGDTIFNALTGQKGIIHRSGVNYVIAITESGDMFRAWVKDIRAVQVVDTINKERKSSIFNNGKTETSQ</sequence>
<dbReference type="Proteomes" id="UP000241265">
    <property type="component" value="Genome"/>
</dbReference>
<evidence type="ECO:0000313" key="8">
    <source>
        <dbReference type="Proteomes" id="UP000241610"/>
    </source>
</evidence>
<evidence type="ECO:0000313" key="5">
    <source>
        <dbReference type="EMBL" id="AOV58440.1"/>
    </source>
</evidence>
<evidence type="ECO:0000313" key="7">
    <source>
        <dbReference type="Proteomes" id="UP000241265"/>
    </source>
</evidence>
<dbReference type="EMBL" id="KU686192">
    <property type="protein sequence ID" value="AOV57440.1"/>
    <property type="molecule type" value="Genomic_DNA"/>
</dbReference>
<name>A0A1D8KFL1_9CAUD</name>
<evidence type="ECO:0000313" key="2">
    <source>
        <dbReference type="EMBL" id="AOV57690.1"/>
    </source>
</evidence>
<evidence type="ECO:0000313" key="6">
    <source>
        <dbReference type="Proteomes" id="UP000240287"/>
    </source>
</evidence>
<dbReference type="Proteomes" id="UP000241610">
    <property type="component" value="Segment"/>
</dbReference>
<proteinExistence type="predicted"/>
<organism evidence="1 8">
    <name type="scientific">Synechococcus phage S-CAM1</name>
    <dbReference type="NCBI Taxonomy" id="754037"/>
    <lineage>
        <taxon>Viruses</taxon>
        <taxon>Duplodnaviria</taxon>
        <taxon>Heunggongvirae</taxon>
        <taxon>Uroviricota</taxon>
        <taxon>Caudoviricetes</taxon>
        <taxon>Pantevenvirales</taxon>
        <taxon>Kyanoviridae</taxon>
        <taxon>Anaposvirus</taxon>
        <taxon>Anaposvirus socalone</taxon>
    </lineage>
</organism>
<dbReference type="EMBL" id="KU686196">
    <property type="protein sequence ID" value="AOV58440.1"/>
    <property type="molecule type" value="Genomic_DNA"/>
</dbReference>
<protein>
    <submittedName>
        <fullName evidence="1">Uncharacterized protein</fullName>
    </submittedName>
</protein>
<accession>A0A1D8KFL1</accession>
<evidence type="ECO:0000313" key="4">
    <source>
        <dbReference type="EMBL" id="AOV58190.1"/>
    </source>
</evidence>